<dbReference type="GO" id="GO:0016020">
    <property type="term" value="C:membrane"/>
    <property type="evidence" value="ECO:0007669"/>
    <property type="project" value="InterPro"/>
</dbReference>
<keyword evidence="6 12" id="KW-0067">ATP-binding</keyword>
<dbReference type="InterPro" id="IPR004606">
    <property type="entry name" value="Mop_domain"/>
</dbReference>
<dbReference type="PROSITE" id="PS50893">
    <property type="entry name" value="ABC_TRANSPORTER_2"/>
    <property type="match status" value="1"/>
</dbReference>
<evidence type="ECO:0000259" key="10">
    <source>
        <dbReference type="PROSITE" id="PS50893"/>
    </source>
</evidence>
<evidence type="ECO:0000259" key="11">
    <source>
        <dbReference type="PROSITE" id="PS51866"/>
    </source>
</evidence>
<evidence type="ECO:0000256" key="5">
    <source>
        <dbReference type="ARBA" id="ARBA00022741"/>
    </source>
</evidence>
<keyword evidence="4" id="KW-0997">Cell inner membrane</keyword>
<dbReference type="GO" id="GO:0005524">
    <property type="term" value="F:ATP binding"/>
    <property type="evidence" value="ECO:0007669"/>
    <property type="project" value="UniProtKB-KW"/>
</dbReference>
<keyword evidence="3 9" id="KW-0500">Molybdenum</keyword>
<keyword evidence="5" id="KW-0547">Nucleotide-binding</keyword>
<dbReference type="RefSeq" id="WP_107663618.1">
    <property type="nucleotide sequence ID" value="NZ_PZKG01000031.1"/>
</dbReference>
<evidence type="ECO:0000256" key="2">
    <source>
        <dbReference type="ARBA" id="ARBA00022475"/>
    </source>
</evidence>
<dbReference type="SMART" id="SM00382">
    <property type="entry name" value="AAA"/>
    <property type="match status" value="1"/>
</dbReference>
<organism evidence="12 13">
    <name type="scientific">Cereibacter changlensis JA139</name>
    <dbReference type="NCBI Taxonomy" id="1188249"/>
    <lineage>
        <taxon>Bacteria</taxon>
        <taxon>Pseudomonadati</taxon>
        <taxon>Pseudomonadota</taxon>
        <taxon>Alphaproteobacteria</taxon>
        <taxon>Rhodobacterales</taxon>
        <taxon>Paracoccaceae</taxon>
        <taxon>Cereibacter</taxon>
    </lineage>
</organism>
<dbReference type="SUPFAM" id="SSF52540">
    <property type="entry name" value="P-loop containing nucleoside triphosphate hydrolases"/>
    <property type="match status" value="1"/>
</dbReference>
<dbReference type="InterPro" id="IPR017871">
    <property type="entry name" value="ABC_transporter-like_CS"/>
</dbReference>
<dbReference type="InterPro" id="IPR003593">
    <property type="entry name" value="AAA+_ATPase"/>
</dbReference>
<keyword evidence="7" id="KW-1278">Translocase</keyword>
<dbReference type="PROSITE" id="PS51866">
    <property type="entry name" value="MOP"/>
    <property type="match status" value="1"/>
</dbReference>
<dbReference type="Proteomes" id="UP000241010">
    <property type="component" value="Unassembled WGS sequence"/>
</dbReference>
<evidence type="ECO:0000256" key="1">
    <source>
        <dbReference type="ARBA" id="ARBA00022448"/>
    </source>
</evidence>
<protein>
    <submittedName>
        <fullName evidence="12">Molybdenum ABC transporter ATP-binding protein</fullName>
    </submittedName>
</protein>
<feature type="domain" description="ABC transporter" evidence="10">
    <location>
        <begin position="1"/>
        <end position="232"/>
    </location>
</feature>
<keyword evidence="2" id="KW-1003">Cell membrane</keyword>
<dbReference type="AlphaFoldDB" id="A0A2T4JW96"/>
<evidence type="ECO:0000256" key="9">
    <source>
        <dbReference type="PROSITE-ProRule" id="PRU01213"/>
    </source>
</evidence>
<dbReference type="Gene3D" id="2.40.50.100">
    <property type="match status" value="1"/>
</dbReference>
<feature type="domain" description="Mop" evidence="11">
    <location>
        <begin position="291"/>
        <end position="357"/>
    </location>
</feature>
<evidence type="ECO:0000256" key="7">
    <source>
        <dbReference type="ARBA" id="ARBA00022967"/>
    </source>
</evidence>
<gene>
    <name evidence="12" type="primary">modC</name>
    <name evidence="12" type="ORF">C5F48_09230</name>
</gene>
<sequence length="371" mass="39107">MTLAVSLRHGFAGFTLDVEFAAPAGLTALFGHSGSGKTTVINAVAGLLAPDAGRIAVDDLVLLDRARRIALPPHRRRLGYVFQDARLFPHLTVRQNLLYGRWFAPRGPGAALADVVEMLGIGALLQRRPGGLSGGEKQRVAIGRALLSKPRLLLMDEPLAALDEERKAEILPYLERLRDETSVPILYVSHSVAEVARLATTLVVMEAGRVQRIGPAREVLSDPGAVPALGPREAGSVLRARLVGQDADGLTRLETSAGMLLLPKVDLPLGAELRVRIAAQDVIVARQRPEGISALNILPAEVVALHLGSGPGAVVQLRAGGELILARLTRRSAEALALAPGLPVFAVLKSVAVAQSDVGGAITGPELLLHS</sequence>
<keyword evidence="8" id="KW-0472">Membrane</keyword>
<dbReference type="EMBL" id="PZKG01000031">
    <property type="protein sequence ID" value="PTE22043.1"/>
    <property type="molecule type" value="Genomic_DNA"/>
</dbReference>
<dbReference type="InterPro" id="IPR003439">
    <property type="entry name" value="ABC_transporter-like_ATP-bd"/>
</dbReference>
<dbReference type="InterPro" id="IPR008995">
    <property type="entry name" value="Mo/tungstate-bd_C_term_dom"/>
</dbReference>
<dbReference type="InterPro" id="IPR050334">
    <property type="entry name" value="Molybdenum_import_ModC"/>
</dbReference>
<dbReference type="PROSITE" id="PS00211">
    <property type="entry name" value="ABC_TRANSPORTER_1"/>
    <property type="match status" value="1"/>
</dbReference>
<dbReference type="NCBIfam" id="TIGR02142">
    <property type="entry name" value="modC_ABC"/>
    <property type="match status" value="1"/>
</dbReference>
<dbReference type="InterPro" id="IPR011868">
    <property type="entry name" value="ModC_ABC_ATP-bd"/>
</dbReference>
<evidence type="ECO:0000256" key="4">
    <source>
        <dbReference type="ARBA" id="ARBA00022519"/>
    </source>
</evidence>
<evidence type="ECO:0000313" key="12">
    <source>
        <dbReference type="EMBL" id="PTE22043.1"/>
    </source>
</evidence>
<reference evidence="12 13" key="1">
    <citation type="submission" date="2018-03" db="EMBL/GenBank/DDBJ databases">
        <title>Cereibacter changlensis.</title>
        <authorList>
            <person name="Meyer T.E."/>
            <person name="Miller S."/>
            <person name="Lodha T."/>
            <person name="Gandham S."/>
            <person name="Chintalapati S."/>
            <person name="Chintalapati V.R."/>
        </authorList>
    </citation>
    <scope>NUCLEOTIDE SEQUENCE [LARGE SCALE GENOMIC DNA]</scope>
    <source>
        <strain evidence="12 13">JA139</strain>
    </source>
</reference>
<dbReference type="OrthoDB" id="9802264at2"/>
<accession>A0A2T4JW96</accession>
<keyword evidence="13" id="KW-1185">Reference proteome</keyword>
<evidence type="ECO:0000256" key="6">
    <source>
        <dbReference type="ARBA" id="ARBA00022840"/>
    </source>
</evidence>
<dbReference type="PANTHER" id="PTHR43514:SF4">
    <property type="entry name" value="ABC TRANSPORTER I FAMILY MEMBER 10"/>
    <property type="match status" value="1"/>
</dbReference>
<dbReference type="InterPro" id="IPR005116">
    <property type="entry name" value="Transp-assoc_OB_typ1"/>
</dbReference>
<name>A0A2T4JW96_9RHOB</name>
<dbReference type="Gene3D" id="3.40.50.300">
    <property type="entry name" value="P-loop containing nucleotide triphosphate hydrolases"/>
    <property type="match status" value="1"/>
</dbReference>
<comment type="caution">
    <text evidence="12">The sequence shown here is derived from an EMBL/GenBank/DDBJ whole genome shotgun (WGS) entry which is preliminary data.</text>
</comment>
<dbReference type="InterPro" id="IPR027417">
    <property type="entry name" value="P-loop_NTPase"/>
</dbReference>
<proteinExistence type="predicted"/>
<dbReference type="PANTHER" id="PTHR43514">
    <property type="entry name" value="ABC TRANSPORTER I FAMILY MEMBER 10"/>
    <property type="match status" value="1"/>
</dbReference>
<evidence type="ECO:0000256" key="8">
    <source>
        <dbReference type="ARBA" id="ARBA00023136"/>
    </source>
</evidence>
<evidence type="ECO:0000256" key="3">
    <source>
        <dbReference type="ARBA" id="ARBA00022505"/>
    </source>
</evidence>
<dbReference type="GO" id="GO:0015098">
    <property type="term" value="F:molybdate ion transmembrane transporter activity"/>
    <property type="evidence" value="ECO:0007669"/>
    <property type="project" value="InterPro"/>
</dbReference>
<dbReference type="GO" id="GO:0016887">
    <property type="term" value="F:ATP hydrolysis activity"/>
    <property type="evidence" value="ECO:0007669"/>
    <property type="project" value="InterPro"/>
</dbReference>
<dbReference type="Pfam" id="PF00005">
    <property type="entry name" value="ABC_tran"/>
    <property type="match status" value="1"/>
</dbReference>
<dbReference type="SUPFAM" id="SSF50331">
    <property type="entry name" value="MOP-like"/>
    <property type="match status" value="1"/>
</dbReference>
<dbReference type="GO" id="GO:0140359">
    <property type="term" value="F:ABC-type transporter activity"/>
    <property type="evidence" value="ECO:0007669"/>
    <property type="project" value="InterPro"/>
</dbReference>
<keyword evidence="1" id="KW-0813">Transport</keyword>
<evidence type="ECO:0000313" key="13">
    <source>
        <dbReference type="Proteomes" id="UP000241010"/>
    </source>
</evidence>
<dbReference type="Pfam" id="PF03459">
    <property type="entry name" value="TOBE"/>
    <property type="match status" value="1"/>
</dbReference>